<dbReference type="InterPro" id="IPR005467">
    <property type="entry name" value="His_kinase_dom"/>
</dbReference>
<keyword evidence="7" id="KW-0067">ATP-binding</keyword>
<dbReference type="SUPFAM" id="SSF55874">
    <property type="entry name" value="ATPase domain of HSP90 chaperone/DNA topoisomerase II/histidine kinase"/>
    <property type="match status" value="1"/>
</dbReference>
<keyword evidence="6" id="KW-0418">Kinase</keyword>
<dbReference type="SUPFAM" id="SSF47384">
    <property type="entry name" value="Homodimeric domain of signal transducing histidine kinase"/>
    <property type="match status" value="1"/>
</dbReference>
<proteinExistence type="predicted"/>
<feature type="transmembrane region" description="Helical" evidence="9">
    <location>
        <begin position="324"/>
        <end position="343"/>
    </location>
</feature>
<evidence type="ECO:0000313" key="12">
    <source>
        <dbReference type="Proteomes" id="UP000233293"/>
    </source>
</evidence>
<dbReference type="CDD" id="cd00082">
    <property type="entry name" value="HisKA"/>
    <property type="match status" value="1"/>
</dbReference>
<comment type="caution">
    <text evidence="11">The sequence shown here is derived from an EMBL/GenBank/DDBJ whole genome shotgun (WGS) entry which is preliminary data.</text>
</comment>
<dbReference type="InterPro" id="IPR003594">
    <property type="entry name" value="HATPase_dom"/>
</dbReference>
<dbReference type="PRINTS" id="PR00344">
    <property type="entry name" value="BCTRLSENSOR"/>
</dbReference>
<dbReference type="Gene3D" id="3.30.450.20">
    <property type="entry name" value="PAS domain"/>
    <property type="match status" value="2"/>
</dbReference>
<evidence type="ECO:0000256" key="7">
    <source>
        <dbReference type="ARBA" id="ARBA00022840"/>
    </source>
</evidence>
<evidence type="ECO:0000256" key="9">
    <source>
        <dbReference type="SAM" id="Phobius"/>
    </source>
</evidence>
<keyword evidence="9" id="KW-0812">Transmembrane</keyword>
<gene>
    <name evidence="11" type="ORF">CWS72_08830</name>
</gene>
<evidence type="ECO:0000259" key="10">
    <source>
        <dbReference type="PROSITE" id="PS50109"/>
    </source>
</evidence>
<dbReference type="PROSITE" id="PS50109">
    <property type="entry name" value="HIS_KIN"/>
    <property type="match status" value="1"/>
</dbReference>
<dbReference type="InterPro" id="IPR036097">
    <property type="entry name" value="HisK_dim/P_sf"/>
</dbReference>
<keyword evidence="3" id="KW-0597">Phosphoprotein</keyword>
<protein>
    <recommendedName>
        <fullName evidence="2">histidine kinase</fullName>
        <ecNumber evidence="2">2.7.13.3</ecNumber>
    </recommendedName>
</protein>
<dbReference type="Proteomes" id="UP000233293">
    <property type="component" value="Unassembled WGS sequence"/>
</dbReference>
<dbReference type="CDD" id="cd12914">
    <property type="entry name" value="PDC1_DGC_like"/>
    <property type="match status" value="1"/>
</dbReference>
<dbReference type="Pfam" id="PF02518">
    <property type="entry name" value="HATPase_c"/>
    <property type="match status" value="1"/>
</dbReference>
<evidence type="ECO:0000256" key="5">
    <source>
        <dbReference type="ARBA" id="ARBA00022741"/>
    </source>
</evidence>
<keyword evidence="12" id="KW-1185">Reference proteome</keyword>
<dbReference type="PANTHER" id="PTHR43065">
    <property type="entry name" value="SENSOR HISTIDINE KINASE"/>
    <property type="match status" value="1"/>
</dbReference>
<dbReference type="InterPro" id="IPR003661">
    <property type="entry name" value="HisK_dim/P_dom"/>
</dbReference>
<dbReference type="AlphaFoldDB" id="A0A2N3PX39"/>
<keyword evidence="5" id="KW-0547">Nucleotide-binding</keyword>
<sequence length="716" mass="77917">MWRATAFGKGGALRKGIGGVKQDHPASEATLKQIIERKCVKAWAAIRLSPMTWGSWSLLILIWGGALLAAVYLRNAAIKDAETDIRNMTRVIAAESEVVFRDTETILLATRHIIESDNGFELAKAEQLLTSRQALAPYLHSVSIVDAEGRFRYLNNFPQPADDHTVTTREWFASTRDTPTRDLIISPPMKSSFSPGSWLIPLSLRLENPDHSFRGAVMAALDPAFFMALFRDLDLVSGSAVTLLRRDSMVLSRNPFDETLLGKRLLNGHISRMLQSNKVAVSRNISVVTGDARVLGGRVLDSFPVFVAISMPEAAILTVWRAQMILIIAATLIISLLLLVVMYQSDQTARLDAKSEAMQSLIDASPRSLATLRRSAEGPFVIDAANSHFADLFGRSLPDILDQPLRPLLEGASSSPLPHSIDDPKGVRCEIILDTPHGPTETQLLFTPVEGKNAPPGSILVTTLDMAARRSAALRESERHLFEALGRMAGQIAHEINNVLQPILSHASLALHAAPDNEQAATHLHEIQKGVRAGREIVRSVLTLAGNKTVSREQRSVEEELRGALDLIRPTVPDRITLDTDLHATGWRAPLASGEMFQILSNLVRNAIDAIEGSGTIRIELTPCEIDLIESVVLGLSPGNHVQLLVIDTGAGMEREIVLRALDPFFTTKPFGKGVGLGLSTVQSIVASFEGSISLSSTLGKGTSIRILFPSEKSLC</sequence>
<dbReference type="Gene3D" id="1.10.287.130">
    <property type="match status" value="1"/>
</dbReference>
<evidence type="ECO:0000256" key="2">
    <source>
        <dbReference type="ARBA" id="ARBA00012438"/>
    </source>
</evidence>
<name>A0A2N3PX39_9PROT</name>
<dbReference type="InterPro" id="IPR004358">
    <property type="entry name" value="Sig_transdc_His_kin-like_C"/>
</dbReference>
<keyword evidence="9" id="KW-1133">Transmembrane helix</keyword>
<keyword evidence="9" id="KW-0472">Membrane</keyword>
<dbReference type="GO" id="GO:0005524">
    <property type="term" value="F:ATP binding"/>
    <property type="evidence" value="ECO:0007669"/>
    <property type="project" value="UniProtKB-KW"/>
</dbReference>
<dbReference type="PANTHER" id="PTHR43065:SF46">
    <property type="entry name" value="C4-DICARBOXYLATE TRANSPORT SENSOR PROTEIN DCTB"/>
    <property type="match status" value="1"/>
</dbReference>
<dbReference type="Gene3D" id="3.30.565.10">
    <property type="entry name" value="Histidine kinase-like ATPase, C-terminal domain"/>
    <property type="match status" value="1"/>
</dbReference>
<evidence type="ECO:0000256" key="4">
    <source>
        <dbReference type="ARBA" id="ARBA00022679"/>
    </source>
</evidence>
<evidence type="ECO:0000256" key="8">
    <source>
        <dbReference type="ARBA" id="ARBA00023012"/>
    </source>
</evidence>
<dbReference type="SMART" id="SM00387">
    <property type="entry name" value="HATPase_c"/>
    <property type="match status" value="1"/>
</dbReference>
<keyword evidence="4" id="KW-0808">Transferase</keyword>
<comment type="catalytic activity">
    <reaction evidence="1">
        <text>ATP + protein L-histidine = ADP + protein N-phospho-L-histidine.</text>
        <dbReference type="EC" id="2.7.13.3"/>
    </reaction>
</comment>
<dbReference type="EC" id="2.7.13.3" evidence="2"/>
<evidence type="ECO:0000256" key="3">
    <source>
        <dbReference type="ARBA" id="ARBA00022553"/>
    </source>
</evidence>
<feature type="transmembrane region" description="Helical" evidence="9">
    <location>
        <begin position="53"/>
        <end position="73"/>
    </location>
</feature>
<accession>A0A2N3PX39</accession>
<evidence type="ECO:0000313" key="11">
    <source>
        <dbReference type="EMBL" id="PKU24966.1"/>
    </source>
</evidence>
<dbReference type="GO" id="GO:0000155">
    <property type="term" value="F:phosphorelay sensor kinase activity"/>
    <property type="evidence" value="ECO:0007669"/>
    <property type="project" value="InterPro"/>
</dbReference>
<evidence type="ECO:0000256" key="6">
    <source>
        <dbReference type="ARBA" id="ARBA00022777"/>
    </source>
</evidence>
<dbReference type="EMBL" id="PIUM01000007">
    <property type="protein sequence ID" value="PKU24966.1"/>
    <property type="molecule type" value="Genomic_DNA"/>
</dbReference>
<dbReference type="CDD" id="cd12915">
    <property type="entry name" value="PDC2_DGC_like"/>
    <property type="match status" value="1"/>
</dbReference>
<dbReference type="InterPro" id="IPR036890">
    <property type="entry name" value="HATPase_C_sf"/>
</dbReference>
<reference evidence="12" key="1">
    <citation type="submission" date="2017-12" db="EMBL/GenBank/DDBJ databases">
        <title>Draft genome sequence of Telmatospirillum siberiense 26-4b1T, an acidotolerant peatland alphaproteobacterium potentially involved in sulfur cycling.</title>
        <authorList>
            <person name="Hausmann B."/>
            <person name="Pjevac P."/>
            <person name="Schreck K."/>
            <person name="Herbold C.W."/>
            <person name="Daims H."/>
            <person name="Wagner M."/>
            <person name="Pester M."/>
            <person name="Loy A."/>
        </authorList>
    </citation>
    <scope>NUCLEOTIDE SEQUENCE [LARGE SCALE GENOMIC DNA]</scope>
    <source>
        <strain evidence="12">26-4b1</strain>
    </source>
</reference>
<feature type="domain" description="Histidine kinase" evidence="10">
    <location>
        <begin position="491"/>
        <end position="713"/>
    </location>
</feature>
<keyword evidence="8" id="KW-0902">Two-component regulatory system</keyword>
<evidence type="ECO:0000256" key="1">
    <source>
        <dbReference type="ARBA" id="ARBA00000085"/>
    </source>
</evidence>
<organism evidence="11 12">
    <name type="scientific">Telmatospirillum siberiense</name>
    <dbReference type="NCBI Taxonomy" id="382514"/>
    <lineage>
        <taxon>Bacteria</taxon>
        <taxon>Pseudomonadati</taxon>
        <taxon>Pseudomonadota</taxon>
        <taxon>Alphaproteobacteria</taxon>
        <taxon>Rhodospirillales</taxon>
        <taxon>Rhodospirillaceae</taxon>
        <taxon>Telmatospirillum</taxon>
    </lineage>
</organism>